<dbReference type="InterPro" id="IPR012696">
    <property type="entry name" value="PhnM"/>
</dbReference>
<dbReference type="SUPFAM" id="SSF51338">
    <property type="entry name" value="Composite domain of metallo-dependent hydrolases"/>
    <property type="match status" value="1"/>
</dbReference>
<keyword evidence="3" id="KW-0378">Hydrolase</keyword>
<dbReference type="RefSeq" id="WP_377184712.1">
    <property type="nucleotide sequence ID" value="NZ_JBHUOG010000002.1"/>
</dbReference>
<feature type="region of interest" description="Disordered" evidence="1">
    <location>
        <begin position="1"/>
        <end position="28"/>
    </location>
</feature>
<proteinExistence type="predicted"/>
<dbReference type="Gene3D" id="3.20.20.140">
    <property type="entry name" value="Metal-dependent hydrolases"/>
    <property type="match status" value="1"/>
</dbReference>
<dbReference type="InterPro" id="IPR032466">
    <property type="entry name" value="Metal_Hydrolase"/>
</dbReference>
<dbReference type="NCBIfam" id="NF011984">
    <property type="entry name" value="PRK15446.1-5"/>
    <property type="match status" value="1"/>
</dbReference>
<comment type="caution">
    <text evidence="3">The sequence shown here is derived from an EMBL/GenBank/DDBJ whole genome shotgun (WGS) entry which is preliminary data.</text>
</comment>
<dbReference type="Proteomes" id="UP001597479">
    <property type="component" value="Unassembled WGS sequence"/>
</dbReference>
<evidence type="ECO:0000313" key="4">
    <source>
        <dbReference type="Proteomes" id="UP001597479"/>
    </source>
</evidence>
<dbReference type="SUPFAM" id="SSF51556">
    <property type="entry name" value="Metallo-dependent hydrolases"/>
    <property type="match status" value="1"/>
</dbReference>
<keyword evidence="4" id="KW-1185">Reference proteome</keyword>
<dbReference type="Gene3D" id="2.30.40.10">
    <property type="entry name" value="Urease, subunit C, domain 1"/>
    <property type="match status" value="1"/>
</dbReference>
<dbReference type="InterPro" id="IPR013108">
    <property type="entry name" value="Amidohydro_3"/>
</dbReference>
<feature type="domain" description="Amidohydrolase 3" evidence="2">
    <location>
        <begin position="268"/>
        <end position="400"/>
    </location>
</feature>
<reference evidence="4" key="1">
    <citation type="journal article" date="2019" name="Int. J. Syst. Evol. Microbiol.">
        <title>The Global Catalogue of Microorganisms (GCM) 10K type strain sequencing project: providing services to taxonomists for standard genome sequencing and annotation.</title>
        <authorList>
            <consortium name="The Broad Institute Genomics Platform"/>
            <consortium name="The Broad Institute Genome Sequencing Center for Infectious Disease"/>
            <person name="Wu L."/>
            <person name="Ma J."/>
        </authorList>
    </citation>
    <scope>NUCLEOTIDE SEQUENCE [LARGE SCALE GENOMIC DNA]</scope>
    <source>
        <strain evidence="4">CCM 7044</strain>
    </source>
</reference>
<gene>
    <name evidence="3" type="ORF">ACFS27_15890</name>
</gene>
<dbReference type="NCBIfam" id="NF011990">
    <property type="entry name" value="PRK15446.2-6"/>
    <property type="match status" value="1"/>
</dbReference>
<dbReference type="PANTHER" id="PTHR43135:SF3">
    <property type="entry name" value="ALPHA-D-RIBOSE 1-METHYLPHOSPHONATE 5-TRIPHOSPHATE DIPHOSPHATASE"/>
    <property type="match status" value="1"/>
</dbReference>
<dbReference type="PANTHER" id="PTHR43135">
    <property type="entry name" value="ALPHA-D-RIBOSE 1-METHYLPHOSPHONATE 5-TRIPHOSPHATE DIPHOSPHATASE"/>
    <property type="match status" value="1"/>
</dbReference>
<accession>A0ABW5VXG4</accession>
<dbReference type="Pfam" id="PF07969">
    <property type="entry name" value="Amidohydro_3"/>
    <property type="match status" value="1"/>
</dbReference>
<name>A0ABW5VXG4_9MICO</name>
<dbReference type="PIRSF" id="PIRSF038971">
    <property type="entry name" value="PhnM"/>
    <property type="match status" value="1"/>
</dbReference>
<dbReference type="InterPro" id="IPR011059">
    <property type="entry name" value="Metal-dep_hydrolase_composite"/>
</dbReference>
<evidence type="ECO:0000256" key="1">
    <source>
        <dbReference type="SAM" id="MobiDB-lite"/>
    </source>
</evidence>
<dbReference type="InterPro" id="IPR051781">
    <property type="entry name" value="Metallo-dep_Hydrolase"/>
</dbReference>
<dbReference type="GO" id="GO:0016787">
    <property type="term" value="F:hydrolase activity"/>
    <property type="evidence" value="ECO:0007669"/>
    <property type="project" value="UniProtKB-KW"/>
</dbReference>
<evidence type="ECO:0000259" key="2">
    <source>
        <dbReference type="Pfam" id="PF07969"/>
    </source>
</evidence>
<organism evidence="3 4">
    <name type="scientific">Promicromonospora vindobonensis</name>
    <dbReference type="NCBI Taxonomy" id="195748"/>
    <lineage>
        <taxon>Bacteria</taxon>
        <taxon>Bacillati</taxon>
        <taxon>Actinomycetota</taxon>
        <taxon>Actinomycetes</taxon>
        <taxon>Micrococcales</taxon>
        <taxon>Promicromonosporaceae</taxon>
        <taxon>Promicromonospora</taxon>
    </lineage>
</organism>
<dbReference type="EC" id="3.6.1.63" evidence="3"/>
<sequence>MNHATSTPQAAHGPSAGHGLPAAQAGGWPLGATPGDWTLAGVTAVLPDRVVDDAWVVVRDGRIVEVGARPPGARADLDGRGALCLPGLVDVHTDVLAHERKPRPGADLPLDLAVRTATERLAGCGVLTAFHGVPFGAHTPVGLPAGLPGPEDLLHALQDPEARASGTRVLHRLDIRSPAALPELEAALAHASPLDIPPLVSHEDHTPGIGQYADPADMERLLVGREGFSAGDARTHVRSWRQDREDRSDVAAATLARLGDLARSGRIRLAGHDPESEADIEALAARGGVVAEFPTTVEAARAARANGLAVVAGAPNAVRGGSHTANVSARELVALGLVDALASDYVPATLLAVIEVLVRESLADLPRAVALVTSGPARAAGLTDRGSLVPGARADVVLVRTAGRWPSVVATLRAAQDQ</sequence>
<protein>
    <submittedName>
        <fullName evidence="3">Alpha-D-ribose 1-methylphosphonate 5-triphosphate diphosphatase</fullName>
        <ecNumber evidence="3">3.6.1.63</ecNumber>
    </submittedName>
</protein>
<evidence type="ECO:0000313" key="3">
    <source>
        <dbReference type="EMBL" id="MFD2795040.1"/>
    </source>
</evidence>
<dbReference type="EMBL" id="JBHUOG010000002">
    <property type="protein sequence ID" value="MFD2795040.1"/>
    <property type="molecule type" value="Genomic_DNA"/>
</dbReference>